<evidence type="ECO:0000313" key="3">
    <source>
        <dbReference type="EMBL" id="KOM57724.1"/>
    </source>
</evidence>
<reference evidence="4" key="1">
    <citation type="journal article" date="2015" name="Proc. Natl. Acad. Sci. U.S.A.">
        <title>Genome sequencing of adzuki bean (Vigna angularis) provides insight into high starch and low fat accumulation and domestication.</title>
        <authorList>
            <person name="Yang K."/>
            <person name="Tian Z."/>
            <person name="Chen C."/>
            <person name="Luo L."/>
            <person name="Zhao B."/>
            <person name="Wang Z."/>
            <person name="Yu L."/>
            <person name="Li Y."/>
            <person name="Sun Y."/>
            <person name="Li W."/>
            <person name="Chen Y."/>
            <person name="Li Y."/>
            <person name="Zhang Y."/>
            <person name="Ai D."/>
            <person name="Zhao J."/>
            <person name="Shang C."/>
            <person name="Ma Y."/>
            <person name="Wu B."/>
            <person name="Wang M."/>
            <person name="Gao L."/>
            <person name="Sun D."/>
            <person name="Zhang P."/>
            <person name="Guo F."/>
            <person name="Wang W."/>
            <person name="Li Y."/>
            <person name="Wang J."/>
            <person name="Varshney R.K."/>
            <person name="Wang J."/>
            <person name="Ling H.Q."/>
            <person name="Wan P."/>
        </authorList>
    </citation>
    <scope>NUCLEOTIDE SEQUENCE</scope>
    <source>
        <strain evidence="4">cv. Jingnong 6</strain>
    </source>
</reference>
<dbReference type="EMBL" id="CM003381">
    <property type="protein sequence ID" value="KOM57724.1"/>
    <property type="molecule type" value="Genomic_DNA"/>
</dbReference>
<dbReference type="STRING" id="3914.A0A0L9VSI4"/>
<evidence type="ECO:0000256" key="2">
    <source>
        <dbReference type="SAM" id="MobiDB-lite"/>
    </source>
</evidence>
<accession>A0A0L9VSI4</accession>
<organism evidence="3 4">
    <name type="scientific">Phaseolus angularis</name>
    <name type="common">Azuki bean</name>
    <name type="synonym">Vigna angularis</name>
    <dbReference type="NCBI Taxonomy" id="3914"/>
    <lineage>
        <taxon>Eukaryota</taxon>
        <taxon>Viridiplantae</taxon>
        <taxon>Streptophyta</taxon>
        <taxon>Embryophyta</taxon>
        <taxon>Tracheophyta</taxon>
        <taxon>Spermatophyta</taxon>
        <taxon>Magnoliopsida</taxon>
        <taxon>eudicotyledons</taxon>
        <taxon>Gunneridae</taxon>
        <taxon>Pentapetalae</taxon>
        <taxon>rosids</taxon>
        <taxon>fabids</taxon>
        <taxon>Fabales</taxon>
        <taxon>Fabaceae</taxon>
        <taxon>Papilionoideae</taxon>
        <taxon>50 kb inversion clade</taxon>
        <taxon>NPAAA clade</taxon>
        <taxon>indigoferoid/millettioid clade</taxon>
        <taxon>Phaseoleae</taxon>
        <taxon>Vigna</taxon>
    </lineage>
</organism>
<keyword evidence="1" id="KW-0175">Coiled coil</keyword>
<evidence type="ECO:0000313" key="4">
    <source>
        <dbReference type="Proteomes" id="UP000053144"/>
    </source>
</evidence>
<dbReference type="Proteomes" id="UP000053144">
    <property type="component" value="Chromosome 11"/>
</dbReference>
<feature type="compositionally biased region" description="Basic and acidic residues" evidence="2">
    <location>
        <begin position="248"/>
        <end position="272"/>
    </location>
</feature>
<feature type="coiled-coil region" evidence="1">
    <location>
        <begin position="210"/>
        <end position="244"/>
    </location>
</feature>
<proteinExistence type="predicted"/>
<dbReference type="AlphaFoldDB" id="A0A0L9VSI4"/>
<dbReference type="Gramene" id="KOM57724">
    <property type="protein sequence ID" value="KOM57724"/>
    <property type="gene ID" value="LR48_Vigan11g075700"/>
</dbReference>
<name>A0A0L9VSI4_PHAAN</name>
<gene>
    <name evidence="3" type="ORF">LR48_Vigan11g075700</name>
</gene>
<evidence type="ECO:0008006" key="5">
    <source>
        <dbReference type="Google" id="ProtNLM"/>
    </source>
</evidence>
<evidence type="ECO:0000256" key="1">
    <source>
        <dbReference type="SAM" id="Coils"/>
    </source>
</evidence>
<sequence>MFRIPFGGLSILLFISFGAIWRSIGGLLSGIGGQWGMRAWIDTSYIVHMNSLLRTRHQTRIGRTPFRWCLYIIKPLEASLKLVKKMVCRWVGHHESFRVSQHQLPFNAVDGLMTLGLGVGGLEVSYDESVVGKVGEMFNPKRTNLKDLMNMFDGLVLNDAIEVEFDWYLSDHDRQQSLIRAAFHMDDGARPECSRAAVERHENEGEHSWESEAKEKMRRNNLKIKRLREKMKGVQNELHLLRKCRKVQEDRSGDVKGNDDGADHPVYEKPVGEADEGGVGEADEGVVGELLEEPAAEVDEGGVGEVHEQPAAKVDEGGVGKVHEQPAAEVDEGGVGEVHELPDVVVDEGGVGEVPEQAAALVDEGSVGEVPKQAAALVDEGRVGEVPEQPVAEVDEGRVGEVDVGEGDYEPGSEAAEEPLCVHREHPPAVIDIGEDEEGDVIVELMSVRPLRTYVGDPRTQVDLDKLYNSVSAKGIEQR</sequence>
<protein>
    <recommendedName>
        <fullName evidence="5">Aminotransferase-like plant mobile domain-containing protein</fullName>
    </recommendedName>
</protein>
<feature type="region of interest" description="Disordered" evidence="2">
    <location>
        <begin position="248"/>
        <end position="279"/>
    </location>
</feature>